<evidence type="ECO:0000313" key="1">
    <source>
        <dbReference type="EMBL" id="AAW23959.1"/>
    </source>
</evidence>
<accession>Q2M5C7</accession>
<organism evidence="1">
    <name type="scientific">Brassica juncea</name>
    <name type="common">Indian mustard</name>
    <name type="synonym">Sinapis juncea</name>
    <dbReference type="NCBI Taxonomy" id="3707"/>
    <lineage>
        <taxon>Eukaryota</taxon>
        <taxon>Viridiplantae</taxon>
        <taxon>Streptophyta</taxon>
        <taxon>Embryophyta</taxon>
        <taxon>Tracheophyta</taxon>
        <taxon>Spermatophyta</taxon>
        <taxon>Magnoliopsida</taxon>
        <taxon>eudicotyledons</taxon>
        <taxon>Gunneridae</taxon>
        <taxon>Pentapetalae</taxon>
        <taxon>rosids</taxon>
        <taxon>malvids</taxon>
        <taxon>Brassicales</taxon>
        <taxon>Brassicaceae</taxon>
        <taxon>Brassiceae</taxon>
        <taxon>Brassica</taxon>
    </lineage>
</organism>
<name>Q2M5C7_BRAJU</name>
<protein>
    <submittedName>
        <fullName evidence="1">Uncharacterized protein</fullName>
    </submittedName>
</protein>
<proteinExistence type="evidence at transcript level"/>
<sequence length="83" mass="9765">MLKIRSFFISLHSSELQVISTHYHKYVKKDLIPRLTHFSSPCSICCPTTYSCFPPSPSMIPLRLHISKDRFIKRTKSKLQFHQ</sequence>
<dbReference type="EMBL" id="AY701402">
    <property type="protein sequence ID" value="AAW23959.1"/>
    <property type="molecule type" value="mRNA"/>
</dbReference>
<reference evidence="1" key="1">
    <citation type="submission" date="2004-07" db="EMBL/GenBank/DDBJ databases">
        <title>Brassica juncean unknown protein mRNA.</title>
        <authorList>
            <person name="Zhang Y.X."/>
            <person name="Chai T.Y."/>
            <person name="Lang M.L."/>
        </authorList>
    </citation>
    <scope>NUCLEOTIDE SEQUENCE</scope>
</reference>
<dbReference type="AlphaFoldDB" id="Q2M5C7"/>